<dbReference type="GO" id="GO:0006357">
    <property type="term" value="P:regulation of transcription by RNA polymerase II"/>
    <property type="evidence" value="ECO:0007669"/>
    <property type="project" value="TreeGrafter"/>
</dbReference>
<sequence length="86" mass="9963">MRLPTGTKTKVTKRKDPNAPKRPISAFFAWMGENRDKLKKPGMSVADVAKAAGVEWRKLTDKTRWEKMAENDKKRYEVEIGKYRGH</sequence>
<evidence type="ECO:0000256" key="2">
    <source>
        <dbReference type="PROSITE-ProRule" id="PRU00267"/>
    </source>
</evidence>
<dbReference type="WBParaSite" id="PSU_v2.g18463.t1">
    <property type="protein sequence ID" value="PSU_v2.g18463.t1"/>
    <property type="gene ID" value="PSU_v2.g18463"/>
</dbReference>
<dbReference type="Proteomes" id="UP000887577">
    <property type="component" value="Unplaced"/>
</dbReference>
<dbReference type="PANTHER" id="PTHR48112">
    <property type="entry name" value="HIGH MOBILITY GROUP PROTEIN DSP1"/>
    <property type="match status" value="1"/>
</dbReference>
<accession>A0A914YI34</accession>
<dbReference type="FunFam" id="1.10.30.10:FF:000062">
    <property type="entry name" value="Hmg-1.1"/>
    <property type="match status" value="1"/>
</dbReference>
<feature type="domain" description="HMG box" evidence="4">
    <location>
        <begin position="20"/>
        <end position="84"/>
    </location>
</feature>
<evidence type="ECO:0000313" key="6">
    <source>
        <dbReference type="WBParaSite" id="PSU_v2.g18463.t1"/>
    </source>
</evidence>
<dbReference type="PANTHER" id="PTHR48112:SF22">
    <property type="entry name" value="MITOCHONDRIAL TRANSCRIPTION FACTOR A, ISOFORM B"/>
    <property type="match status" value="1"/>
</dbReference>
<evidence type="ECO:0000259" key="4">
    <source>
        <dbReference type="PROSITE" id="PS50118"/>
    </source>
</evidence>
<name>A0A914YI34_9BILA</name>
<evidence type="ECO:0000313" key="5">
    <source>
        <dbReference type="Proteomes" id="UP000887577"/>
    </source>
</evidence>
<keyword evidence="5" id="KW-1185">Reference proteome</keyword>
<keyword evidence="1 2" id="KW-0238">DNA-binding</keyword>
<dbReference type="InterPro" id="IPR009071">
    <property type="entry name" value="HMG_box_dom"/>
</dbReference>
<dbReference type="Pfam" id="PF00505">
    <property type="entry name" value="HMG_box"/>
    <property type="match status" value="1"/>
</dbReference>
<feature type="DNA-binding region" description="HMG box" evidence="2">
    <location>
        <begin position="20"/>
        <end position="84"/>
    </location>
</feature>
<evidence type="ECO:0000256" key="3">
    <source>
        <dbReference type="SAM" id="MobiDB-lite"/>
    </source>
</evidence>
<reference evidence="6" key="1">
    <citation type="submission" date="2022-11" db="UniProtKB">
        <authorList>
            <consortium name="WormBaseParasite"/>
        </authorList>
    </citation>
    <scope>IDENTIFICATION</scope>
</reference>
<dbReference type="GO" id="GO:0003677">
    <property type="term" value="F:DNA binding"/>
    <property type="evidence" value="ECO:0007669"/>
    <property type="project" value="UniProtKB-UniRule"/>
</dbReference>
<dbReference type="SUPFAM" id="SSF47095">
    <property type="entry name" value="HMG-box"/>
    <property type="match status" value="1"/>
</dbReference>
<organism evidence="5 6">
    <name type="scientific">Panagrolaimus superbus</name>
    <dbReference type="NCBI Taxonomy" id="310955"/>
    <lineage>
        <taxon>Eukaryota</taxon>
        <taxon>Metazoa</taxon>
        <taxon>Ecdysozoa</taxon>
        <taxon>Nematoda</taxon>
        <taxon>Chromadorea</taxon>
        <taxon>Rhabditida</taxon>
        <taxon>Tylenchina</taxon>
        <taxon>Panagrolaimomorpha</taxon>
        <taxon>Panagrolaimoidea</taxon>
        <taxon>Panagrolaimidae</taxon>
        <taxon>Panagrolaimus</taxon>
    </lineage>
</organism>
<dbReference type="InterPro" id="IPR050342">
    <property type="entry name" value="HMGB"/>
</dbReference>
<dbReference type="InterPro" id="IPR036910">
    <property type="entry name" value="HMG_box_dom_sf"/>
</dbReference>
<protein>
    <submittedName>
        <fullName evidence="6">HMG box domain-containing protein</fullName>
    </submittedName>
</protein>
<dbReference type="GO" id="GO:0005634">
    <property type="term" value="C:nucleus"/>
    <property type="evidence" value="ECO:0007669"/>
    <property type="project" value="UniProtKB-UniRule"/>
</dbReference>
<dbReference type="PROSITE" id="PS50118">
    <property type="entry name" value="HMG_BOX_2"/>
    <property type="match status" value="1"/>
</dbReference>
<keyword evidence="2" id="KW-0539">Nucleus</keyword>
<feature type="region of interest" description="Disordered" evidence="3">
    <location>
        <begin position="1"/>
        <end position="23"/>
    </location>
</feature>
<proteinExistence type="predicted"/>
<dbReference type="Gene3D" id="1.10.30.10">
    <property type="entry name" value="High mobility group box domain"/>
    <property type="match status" value="1"/>
</dbReference>
<dbReference type="AlphaFoldDB" id="A0A914YI34"/>
<dbReference type="SMART" id="SM00398">
    <property type="entry name" value="HMG"/>
    <property type="match status" value="1"/>
</dbReference>
<evidence type="ECO:0000256" key="1">
    <source>
        <dbReference type="ARBA" id="ARBA00023125"/>
    </source>
</evidence>